<proteinExistence type="predicted"/>
<comment type="caution">
    <text evidence="2">The sequence shown here is derived from an EMBL/GenBank/DDBJ whole genome shotgun (WGS) entry which is preliminary data.</text>
</comment>
<dbReference type="EMBL" id="JAEIOS010000009">
    <property type="protein sequence ID" value="MBI8988603.1"/>
    <property type="molecule type" value="Genomic_DNA"/>
</dbReference>
<evidence type="ECO:0000313" key="3">
    <source>
        <dbReference type="Proteomes" id="UP000645966"/>
    </source>
</evidence>
<gene>
    <name evidence="2" type="ORF">JDV75_02320</name>
</gene>
<feature type="compositionally biased region" description="Basic and acidic residues" evidence="1">
    <location>
        <begin position="1"/>
        <end position="11"/>
    </location>
</feature>
<dbReference type="AlphaFoldDB" id="A0A934HX73"/>
<reference evidence="2" key="1">
    <citation type="submission" date="2020-12" db="EMBL/GenBank/DDBJ databases">
        <title>Genome public.</title>
        <authorList>
            <person name="Sun Q."/>
        </authorList>
    </citation>
    <scope>NUCLEOTIDE SEQUENCE</scope>
    <source>
        <strain evidence="2">CCM 8863</strain>
    </source>
</reference>
<feature type="region of interest" description="Disordered" evidence="1">
    <location>
        <begin position="241"/>
        <end position="264"/>
    </location>
</feature>
<name>A0A934HX73_9CORY</name>
<feature type="compositionally biased region" description="Acidic residues" evidence="1">
    <location>
        <begin position="255"/>
        <end position="264"/>
    </location>
</feature>
<feature type="region of interest" description="Disordered" evidence="1">
    <location>
        <begin position="1"/>
        <end position="33"/>
    </location>
</feature>
<protein>
    <submittedName>
        <fullName evidence="2">DUF3027 domain-containing protein</fullName>
    </submittedName>
</protein>
<accession>A0A934HX73</accession>
<dbReference type="Proteomes" id="UP000645966">
    <property type="component" value="Unassembled WGS sequence"/>
</dbReference>
<evidence type="ECO:0000313" key="2">
    <source>
        <dbReference type="EMBL" id="MBI8988603.1"/>
    </source>
</evidence>
<dbReference type="InterPro" id="IPR021391">
    <property type="entry name" value="DUF3027"/>
</dbReference>
<evidence type="ECO:0000256" key="1">
    <source>
        <dbReference type="SAM" id="MobiDB-lite"/>
    </source>
</evidence>
<organism evidence="2 3">
    <name type="scientific">Corynebacterium meridianum</name>
    <dbReference type="NCBI Taxonomy" id="2765363"/>
    <lineage>
        <taxon>Bacteria</taxon>
        <taxon>Bacillati</taxon>
        <taxon>Actinomycetota</taxon>
        <taxon>Actinomycetes</taxon>
        <taxon>Mycobacteriales</taxon>
        <taxon>Corynebacteriaceae</taxon>
        <taxon>Corynebacterium</taxon>
    </lineage>
</organism>
<sequence>MHQIRDNERVPKRNRRRNRTAGPQQKPTGDPLLGATAIAVARDAVVELGEGDVGVHLGVTRTGEHAVIHRFAADVPGYGGWEWVAVVACAPGSERITVNEVALQPGREALRAPDWVPYADRVRPGDLGPGDVMPPRPDDERLVDATELDGTSGPNRPAIPCQHTAKRLTRHGLDETLHRWRGSDFGPTSEFARHAALHCGSCAFWVPMPEDVMGSFGVCTNEYAADGRVAHSGYGCGAHSDTPPAETLGQPEGTAFDDESTVEF</sequence>
<keyword evidence="3" id="KW-1185">Reference proteome</keyword>
<dbReference type="Pfam" id="PF11228">
    <property type="entry name" value="DUF3027"/>
    <property type="match status" value="1"/>
</dbReference>